<dbReference type="AlphaFoldDB" id="A0A5C3QEC8"/>
<keyword evidence="2" id="KW-1185">Reference proteome</keyword>
<evidence type="ECO:0000313" key="1">
    <source>
        <dbReference type="EMBL" id="TFL00423.1"/>
    </source>
</evidence>
<reference evidence="1 2" key="1">
    <citation type="journal article" date="2019" name="Nat. Ecol. Evol.">
        <title>Megaphylogeny resolves global patterns of mushroom evolution.</title>
        <authorList>
            <person name="Varga T."/>
            <person name="Krizsan K."/>
            <person name="Foldi C."/>
            <person name="Dima B."/>
            <person name="Sanchez-Garcia M."/>
            <person name="Sanchez-Ramirez S."/>
            <person name="Szollosi G.J."/>
            <person name="Szarkandi J.G."/>
            <person name="Papp V."/>
            <person name="Albert L."/>
            <person name="Andreopoulos W."/>
            <person name="Angelini C."/>
            <person name="Antonin V."/>
            <person name="Barry K.W."/>
            <person name="Bougher N.L."/>
            <person name="Buchanan P."/>
            <person name="Buyck B."/>
            <person name="Bense V."/>
            <person name="Catcheside P."/>
            <person name="Chovatia M."/>
            <person name="Cooper J."/>
            <person name="Damon W."/>
            <person name="Desjardin D."/>
            <person name="Finy P."/>
            <person name="Geml J."/>
            <person name="Haridas S."/>
            <person name="Hughes K."/>
            <person name="Justo A."/>
            <person name="Karasinski D."/>
            <person name="Kautmanova I."/>
            <person name="Kiss B."/>
            <person name="Kocsube S."/>
            <person name="Kotiranta H."/>
            <person name="LaButti K.M."/>
            <person name="Lechner B.E."/>
            <person name="Liimatainen K."/>
            <person name="Lipzen A."/>
            <person name="Lukacs Z."/>
            <person name="Mihaltcheva S."/>
            <person name="Morgado L.N."/>
            <person name="Niskanen T."/>
            <person name="Noordeloos M.E."/>
            <person name="Ohm R.A."/>
            <person name="Ortiz-Santana B."/>
            <person name="Ovrebo C."/>
            <person name="Racz N."/>
            <person name="Riley R."/>
            <person name="Savchenko A."/>
            <person name="Shiryaev A."/>
            <person name="Soop K."/>
            <person name="Spirin V."/>
            <person name="Szebenyi C."/>
            <person name="Tomsovsky M."/>
            <person name="Tulloss R.E."/>
            <person name="Uehling J."/>
            <person name="Grigoriev I.V."/>
            <person name="Vagvolgyi C."/>
            <person name="Papp T."/>
            <person name="Martin F.M."/>
            <person name="Miettinen O."/>
            <person name="Hibbett D.S."/>
            <person name="Nagy L.G."/>
        </authorList>
    </citation>
    <scope>NUCLEOTIDE SEQUENCE [LARGE SCALE GENOMIC DNA]</scope>
    <source>
        <strain evidence="1 2">CBS 309.79</strain>
    </source>
</reference>
<dbReference type="STRING" id="1884261.A0A5C3QEC8"/>
<evidence type="ECO:0000313" key="2">
    <source>
        <dbReference type="Proteomes" id="UP000305067"/>
    </source>
</evidence>
<dbReference type="Proteomes" id="UP000305067">
    <property type="component" value="Unassembled WGS sequence"/>
</dbReference>
<organism evidence="1 2">
    <name type="scientific">Pterulicium gracile</name>
    <dbReference type="NCBI Taxonomy" id="1884261"/>
    <lineage>
        <taxon>Eukaryota</taxon>
        <taxon>Fungi</taxon>
        <taxon>Dikarya</taxon>
        <taxon>Basidiomycota</taxon>
        <taxon>Agaricomycotina</taxon>
        <taxon>Agaricomycetes</taxon>
        <taxon>Agaricomycetidae</taxon>
        <taxon>Agaricales</taxon>
        <taxon>Pleurotineae</taxon>
        <taxon>Pterulaceae</taxon>
        <taxon>Pterulicium</taxon>
    </lineage>
</organism>
<sequence>MSAILGNANVAAALSSLHPVIHVPPESRNCEPVVAHHLSFKEFLLDPRRSQASQAGRSTGYITAPDCSHCHAVLAQNCLLHLNQVLQEDLLSQSSESRGSRASSVTEITKYAAGNWIFHIVGSRPKALSQIAGPLEYFLDEHLLHWIECLSLTDQLGVLDDFSKLEKLMDPDIESRLESPSALLAVIRENLEAIKNSWTEIYRLTVMKLQEHFLDSDLGRGDRGKG</sequence>
<dbReference type="OrthoDB" id="3266532at2759"/>
<gene>
    <name evidence="1" type="ORF">BDV98DRAFT_115538</name>
</gene>
<accession>A0A5C3QEC8</accession>
<proteinExistence type="predicted"/>
<dbReference type="EMBL" id="ML178829">
    <property type="protein sequence ID" value="TFL00423.1"/>
    <property type="molecule type" value="Genomic_DNA"/>
</dbReference>
<name>A0A5C3QEC8_9AGAR</name>
<protein>
    <submittedName>
        <fullName evidence="1">Uncharacterized protein</fullName>
    </submittedName>
</protein>